<evidence type="ECO:0000313" key="5">
    <source>
        <dbReference type="Proteomes" id="UP000479692"/>
    </source>
</evidence>
<organism evidence="4 5">
    <name type="scientific">Noviluteimonas gilva</name>
    <dbReference type="NCBI Taxonomy" id="2682097"/>
    <lineage>
        <taxon>Bacteria</taxon>
        <taxon>Pseudomonadati</taxon>
        <taxon>Pseudomonadota</taxon>
        <taxon>Gammaproteobacteria</taxon>
        <taxon>Lysobacterales</taxon>
        <taxon>Lysobacteraceae</taxon>
        <taxon>Noviluteimonas</taxon>
    </lineage>
</organism>
<keyword evidence="5" id="KW-1185">Reference proteome</keyword>
<evidence type="ECO:0000259" key="1">
    <source>
        <dbReference type="Pfam" id="PF13280"/>
    </source>
</evidence>
<dbReference type="InterPro" id="IPR051534">
    <property type="entry name" value="CBASS_pafABC_assoc_protein"/>
</dbReference>
<evidence type="ECO:0000259" key="2">
    <source>
        <dbReference type="Pfam" id="PF26107"/>
    </source>
</evidence>
<name>A0A7C9M2F3_9GAMM</name>
<dbReference type="InterPro" id="IPR026881">
    <property type="entry name" value="WYL_dom"/>
</dbReference>
<feature type="domain" description="WYL" evidence="1">
    <location>
        <begin position="125"/>
        <end position="193"/>
    </location>
</feature>
<dbReference type="PROSITE" id="PS52050">
    <property type="entry name" value="WYL"/>
    <property type="match status" value="1"/>
</dbReference>
<dbReference type="InterPro" id="IPR059019">
    <property type="entry name" value="WHD_CapW"/>
</dbReference>
<evidence type="ECO:0000313" key="4">
    <source>
        <dbReference type="EMBL" id="MUV13342.1"/>
    </source>
</evidence>
<evidence type="ECO:0000259" key="3">
    <source>
        <dbReference type="Pfam" id="PF26109"/>
    </source>
</evidence>
<dbReference type="PANTHER" id="PTHR34580:SF3">
    <property type="entry name" value="PROTEIN PAFB"/>
    <property type="match status" value="1"/>
</dbReference>
<accession>A0A7C9M2F3</accession>
<feature type="domain" description="DNA-binding transcriptional repressor CapW winged helix-turn-helix" evidence="3">
    <location>
        <begin position="13"/>
        <end position="92"/>
    </location>
</feature>
<dbReference type="RefSeq" id="WP_156640472.1">
    <property type="nucleotide sequence ID" value="NZ_WOXT01000001.1"/>
</dbReference>
<dbReference type="EMBL" id="WOXT01000001">
    <property type="protein sequence ID" value="MUV13342.1"/>
    <property type="molecule type" value="Genomic_DNA"/>
</dbReference>
<dbReference type="PANTHER" id="PTHR34580">
    <property type="match status" value="1"/>
</dbReference>
<gene>
    <name evidence="4" type="ORF">GN331_03885</name>
</gene>
<protein>
    <submittedName>
        <fullName evidence="4">WYL domain-containing protein</fullName>
    </submittedName>
</protein>
<dbReference type="InterPro" id="IPR016634">
    <property type="entry name" value="CapW-like"/>
</dbReference>
<feature type="domain" description="DNA-binding transcriptional repressor CapW C-terminal dimerisation" evidence="2">
    <location>
        <begin position="214"/>
        <end position="280"/>
    </location>
</feature>
<sequence length="294" mass="33533">MSDTENAPVRWSVEQRLAFIERRLFWDGKINRSDLVDHFSISTPQASSDLSQYDEVARGNMAYDKHAKAYLVTEEFHPRAEPNAREYLAQLQLIADGVLRQQESWLGWVPPFGLVPRVRRKLGADVLQSILGAIRSGLALNIEYQSMSAQRPSLRWIVPHALSFDGYRWHVRAWCHRRNKFLDFVLARILVVESTREEKIDPATDRAWNETTVLRLGPNPLLPPAQQKAIALDFGMQGDSVPVEVRRSLVYYLARQLLLDVSNTLPPERVQVILLNLDEVNEDLESVGEAKIGA</sequence>
<dbReference type="AlphaFoldDB" id="A0A7C9M2F3"/>
<proteinExistence type="predicted"/>
<dbReference type="Proteomes" id="UP000479692">
    <property type="component" value="Unassembled WGS sequence"/>
</dbReference>
<dbReference type="Pfam" id="PF26109">
    <property type="entry name" value="WHD_BrxR"/>
    <property type="match status" value="1"/>
</dbReference>
<dbReference type="PIRSF" id="PIRSF015558">
    <property type="entry name" value="Txn_reg_DeoR_prd"/>
    <property type="match status" value="1"/>
</dbReference>
<dbReference type="Pfam" id="PF26107">
    <property type="entry name" value="BrxR_CTD"/>
    <property type="match status" value="1"/>
</dbReference>
<reference evidence="4 5" key="1">
    <citation type="submission" date="2019-12" db="EMBL/GenBank/DDBJ databases">
        <authorList>
            <person name="Xu J."/>
        </authorList>
    </citation>
    <scope>NUCLEOTIDE SEQUENCE [LARGE SCALE GENOMIC DNA]</scope>
    <source>
        <strain evidence="4 5">HX-5-24</strain>
    </source>
</reference>
<comment type="caution">
    <text evidence="4">The sequence shown here is derived from an EMBL/GenBank/DDBJ whole genome shotgun (WGS) entry which is preliminary data.</text>
</comment>
<dbReference type="Pfam" id="PF13280">
    <property type="entry name" value="WYL"/>
    <property type="match status" value="1"/>
</dbReference>
<dbReference type="InterPro" id="IPR059020">
    <property type="entry name" value="CapW_CTD"/>
</dbReference>